<feature type="compositionally biased region" description="Basic and acidic residues" evidence="1">
    <location>
        <begin position="1"/>
        <end position="17"/>
    </location>
</feature>
<accession>A0A2P4WYQ7</accession>
<keyword evidence="4" id="KW-1185">Reference proteome</keyword>
<evidence type="ECO:0000259" key="2">
    <source>
        <dbReference type="Pfam" id="PF17921"/>
    </source>
</evidence>
<dbReference type="Proteomes" id="UP000237271">
    <property type="component" value="Unassembled WGS sequence"/>
</dbReference>
<dbReference type="EMBL" id="NCKW01020242">
    <property type="protein sequence ID" value="POM58438.1"/>
    <property type="molecule type" value="Genomic_DNA"/>
</dbReference>
<dbReference type="PANTHER" id="PTHR37984:SF5">
    <property type="entry name" value="PROTEIN NYNRIN-LIKE"/>
    <property type="match status" value="1"/>
</dbReference>
<name>A0A2P4WYQ7_9STRA</name>
<dbReference type="InterPro" id="IPR041588">
    <property type="entry name" value="Integrase_H2C2"/>
</dbReference>
<gene>
    <name evidence="3" type="ORF">PHPALM_36910</name>
</gene>
<dbReference type="InterPro" id="IPR050951">
    <property type="entry name" value="Retrovirus_Pol_polyprotein"/>
</dbReference>
<organism evidence="3 4">
    <name type="scientific">Phytophthora palmivora</name>
    <dbReference type="NCBI Taxonomy" id="4796"/>
    <lineage>
        <taxon>Eukaryota</taxon>
        <taxon>Sar</taxon>
        <taxon>Stramenopiles</taxon>
        <taxon>Oomycota</taxon>
        <taxon>Peronosporomycetes</taxon>
        <taxon>Peronosporales</taxon>
        <taxon>Peronosporaceae</taxon>
        <taxon>Phytophthora</taxon>
    </lineage>
</organism>
<feature type="domain" description="Integrase zinc-binding" evidence="2">
    <location>
        <begin position="77"/>
        <end position="103"/>
    </location>
</feature>
<evidence type="ECO:0000313" key="4">
    <source>
        <dbReference type="Proteomes" id="UP000237271"/>
    </source>
</evidence>
<reference evidence="3 4" key="1">
    <citation type="journal article" date="2017" name="Genome Biol. Evol.">
        <title>Phytophthora megakarya and P. palmivora, closely related causal agents of cacao black pod rot, underwent increases in genome sizes and gene numbers by different mechanisms.</title>
        <authorList>
            <person name="Ali S.S."/>
            <person name="Shao J."/>
            <person name="Lary D.J."/>
            <person name="Kronmiller B."/>
            <person name="Shen D."/>
            <person name="Strem M.D."/>
            <person name="Amoako-Attah I."/>
            <person name="Akrofi A.Y."/>
            <person name="Begoude B.A."/>
            <person name="Ten Hoopen G.M."/>
            <person name="Coulibaly K."/>
            <person name="Kebe B.I."/>
            <person name="Melnick R.L."/>
            <person name="Guiltinan M.J."/>
            <person name="Tyler B.M."/>
            <person name="Meinhardt L.W."/>
            <person name="Bailey B.A."/>
        </authorList>
    </citation>
    <scope>NUCLEOTIDE SEQUENCE [LARGE SCALE GENOMIC DNA]</scope>
    <source>
        <strain evidence="4">sbr112.9</strain>
    </source>
</reference>
<evidence type="ECO:0000256" key="1">
    <source>
        <dbReference type="SAM" id="MobiDB-lite"/>
    </source>
</evidence>
<evidence type="ECO:0000313" key="3">
    <source>
        <dbReference type="EMBL" id="POM58438.1"/>
    </source>
</evidence>
<sequence>MVRFLYEGKDAKGDRRSPRQRAQLHRYELADGLLHYRVDPGDPPQVVVPDDEDLKGEGCADEGPHWPREDLPSGLSDIWWSRLYKWVAHYVTTCETCQTVKPSGHASAPLLSLPVPADCWKSMSLDFVFVLPADDKRKPRGVWTTLFQLLGTVLTMSTADHPQTDGLTERVKKRARRYSSQYLC</sequence>
<dbReference type="PANTHER" id="PTHR37984">
    <property type="entry name" value="PROTEIN CBG26694"/>
    <property type="match status" value="1"/>
</dbReference>
<proteinExistence type="predicted"/>
<dbReference type="AlphaFoldDB" id="A0A2P4WYQ7"/>
<comment type="caution">
    <text evidence="3">The sequence shown here is derived from an EMBL/GenBank/DDBJ whole genome shotgun (WGS) entry which is preliminary data.</text>
</comment>
<feature type="region of interest" description="Disordered" evidence="1">
    <location>
        <begin position="1"/>
        <end position="21"/>
    </location>
</feature>
<dbReference type="Pfam" id="PF17921">
    <property type="entry name" value="Integrase_H2C2"/>
    <property type="match status" value="1"/>
</dbReference>
<dbReference type="OrthoDB" id="1938712at2759"/>
<protein>
    <submittedName>
        <fullName evidence="3">Inositol-3-phosphate synthase</fullName>
    </submittedName>
</protein>